<protein>
    <submittedName>
        <fullName evidence="2">Uncharacterized protein</fullName>
    </submittedName>
</protein>
<keyword evidence="3" id="KW-1185">Reference proteome</keyword>
<dbReference type="Proteomes" id="UP000275267">
    <property type="component" value="Unassembled WGS sequence"/>
</dbReference>
<dbReference type="EMBL" id="PQIB02000017">
    <property type="protein sequence ID" value="RLM58186.1"/>
    <property type="molecule type" value="Genomic_DNA"/>
</dbReference>
<dbReference type="AlphaFoldDB" id="A0A3L6PH38"/>
<accession>A0A3L6PH38</accession>
<proteinExistence type="predicted"/>
<organism evidence="2 3">
    <name type="scientific">Panicum miliaceum</name>
    <name type="common">Proso millet</name>
    <name type="synonym">Broomcorn millet</name>
    <dbReference type="NCBI Taxonomy" id="4540"/>
    <lineage>
        <taxon>Eukaryota</taxon>
        <taxon>Viridiplantae</taxon>
        <taxon>Streptophyta</taxon>
        <taxon>Embryophyta</taxon>
        <taxon>Tracheophyta</taxon>
        <taxon>Spermatophyta</taxon>
        <taxon>Magnoliopsida</taxon>
        <taxon>Liliopsida</taxon>
        <taxon>Poales</taxon>
        <taxon>Poaceae</taxon>
        <taxon>PACMAD clade</taxon>
        <taxon>Panicoideae</taxon>
        <taxon>Panicodae</taxon>
        <taxon>Paniceae</taxon>
        <taxon>Panicinae</taxon>
        <taxon>Panicum</taxon>
        <taxon>Panicum sect. Panicum</taxon>
    </lineage>
</organism>
<evidence type="ECO:0000313" key="2">
    <source>
        <dbReference type="EMBL" id="RLM58186.1"/>
    </source>
</evidence>
<gene>
    <name evidence="2" type="ORF">C2845_PM18G07510</name>
</gene>
<feature type="region of interest" description="Disordered" evidence="1">
    <location>
        <begin position="1"/>
        <end position="20"/>
    </location>
</feature>
<comment type="caution">
    <text evidence="2">The sequence shown here is derived from an EMBL/GenBank/DDBJ whole genome shotgun (WGS) entry which is preliminary data.</text>
</comment>
<sequence length="61" mass="6653">MAEDRKSAINTRKRENYHRLQGEKSSEIKNTVGNTPVSPMLLSSAGVFSNGCSTLVAYNGH</sequence>
<name>A0A3L6PH38_PANMI</name>
<evidence type="ECO:0000313" key="3">
    <source>
        <dbReference type="Proteomes" id="UP000275267"/>
    </source>
</evidence>
<evidence type="ECO:0000256" key="1">
    <source>
        <dbReference type="SAM" id="MobiDB-lite"/>
    </source>
</evidence>
<reference evidence="3" key="1">
    <citation type="journal article" date="2019" name="Nat. Commun.">
        <title>The genome of broomcorn millet.</title>
        <authorList>
            <person name="Zou C."/>
            <person name="Miki D."/>
            <person name="Li D."/>
            <person name="Tang Q."/>
            <person name="Xiao L."/>
            <person name="Rajput S."/>
            <person name="Deng P."/>
            <person name="Jia W."/>
            <person name="Huang R."/>
            <person name="Zhang M."/>
            <person name="Sun Y."/>
            <person name="Hu J."/>
            <person name="Fu X."/>
            <person name="Schnable P.S."/>
            <person name="Li F."/>
            <person name="Zhang H."/>
            <person name="Feng B."/>
            <person name="Zhu X."/>
            <person name="Liu R."/>
            <person name="Schnable J.C."/>
            <person name="Zhu J.-K."/>
            <person name="Zhang H."/>
        </authorList>
    </citation>
    <scope>NUCLEOTIDE SEQUENCE [LARGE SCALE GENOMIC DNA]</scope>
</reference>